<dbReference type="SMART" id="SM00091">
    <property type="entry name" value="PAS"/>
    <property type="match status" value="2"/>
</dbReference>
<dbReference type="InterPro" id="IPR013655">
    <property type="entry name" value="PAS_fold_3"/>
</dbReference>
<dbReference type="FunFam" id="3.30.450.20:FF:000099">
    <property type="entry name" value="Sensory box sensor histidine kinase"/>
    <property type="match status" value="1"/>
</dbReference>
<dbReference type="InterPro" id="IPR000700">
    <property type="entry name" value="PAS-assoc_C"/>
</dbReference>
<comment type="catalytic activity">
    <reaction evidence="1">
        <text>ATP + protein L-histidine = ADP + protein N-phospho-L-histidine.</text>
        <dbReference type="EC" id="2.7.13.3"/>
    </reaction>
</comment>
<dbReference type="SUPFAM" id="SSF55785">
    <property type="entry name" value="PYP-like sensor domain (PAS domain)"/>
    <property type="match status" value="2"/>
</dbReference>
<protein>
    <recommendedName>
        <fullName evidence="3">Blue-light-activated histidine kinase</fullName>
        <ecNumber evidence="2">2.7.13.3</ecNumber>
    </recommendedName>
</protein>
<dbReference type="InterPro" id="IPR001610">
    <property type="entry name" value="PAC"/>
</dbReference>
<dbReference type="InterPro" id="IPR000014">
    <property type="entry name" value="PAS"/>
</dbReference>
<dbReference type="PROSITE" id="PS50113">
    <property type="entry name" value="PAC"/>
    <property type="match status" value="2"/>
</dbReference>
<keyword evidence="7" id="KW-0285">Flavoprotein</keyword>
<keyword evidence="13" id="KW-0067">ATP-binding</keyword>
<dbReference type="EMBL" id="CP045423">
    <property type="protein sequence ID" value="QFU15509.1"/>
    <property type="molecule type" value="Genomic_DNA"/>
</dbReference>
<feature type="domain" description="PAC" evidence="18">
    <location>
        <begin position="323"/>
        <end position="378"/>
    </location>
</feature>
<evidence type="ECO:0000313" key="20">
    <source>
        <dbReference type="Proteomes" id="UP000325614"/>
    </source>
</evidence>
<dbReference type="SMART" id="SM00086">
    <property type="entry name" value="PAC"/>
    <property type="match status" value="2"/>
</dbReference>
<evidence type="ECO:0000256" key="3">
    <source>
        <dbReference type="ARBA" id="ARBA00021740"/>
    </source>
</evidence>
<feature type="domain" description="PAS" evidence="17">
    <location>
        <begin position="119"/>
        <end position="189"/>
    </location>
</feature>
<dbReference type="Pfam" id="PF07536">
    <property type="entry name" value="HWE_HK"/>
    <property type="match status" value="1"/>
</dbReference>
<evidence type="ECO:0000256" key="5">
    <source>
        <dbReference type="ARBA" id="ARBA00022553"/>
    </source>
</evidence>
<keyword evidence="6" id="KW-0716">Sensory transduction</keyword>
<dbReference type="Proteomes" id="UP000325614">
    <property type="component" value="Chromosome"/>
</dbReference>
<keyword evidence="4" id="KW-0600">Photoreceptor protein</keyword>
<dbReference type="Gene3D" id="3.30.565.10">
    <property type="entry name" value="Histidine kinase-like ATPase, C-terminal domain"/>
    <property type="match status" value="1"/>
</dbReference>
<evidence type="ECO:0000256" key="4">
    <source>
        <dbReference type="ARBA" id="ARBA00022543"/>
    </source>
</evidence>
<dbReference type="CDD" id="cd00130">
    <property type="entry name" value="PAS"/>
    <property type="match status" value="2"/>
</dbReference>
<accession>A0A5P9JTN7</accession>
<dbReference type="AlphaFoldDB" id="A0A5P9JTN7"/>
<dbReference type="KEGG" id="mico:GDR74_04350"/>
<proteinExistence type="predicted"/>
<dbReference type="Gene3D" id="3.30.450.20">
    <property type="entry name" value="PAS domain"/>
    <property type="match status" value="2"/>
</dbReference>
<organism evidence="19 20">
    <name type="scientific">Microvirga thermotolerans</name>
    <dbReference type="NCBI Taxonomy" id="2651334"/>
    <lineage>
        <taxon>Bacteria</taxon>
        <taxon>Pseudomonadati</taxon>
        <taxon>Pseudomonadota</taxon>
        <taxon>Alphaproteobacteria</taxon>
        <taxon>Hyphomicrobiales</taxon>
        <taxon>Methylobacteriaceae</taxon>
        <taxon>Microvirga</taxon>
    </lineage>
</organism>
<dbReference type="PROSITE" id="PS50112">
    <property type="entry name" value="PAS"/>
    <property type="match status" value="2"/>
</dbReference>
<evidence type="ECO:0000256" key="13">
    <source>
        <dbReference type="ARBA" id="ARBA00022840"/>
    </source>
</evidence>
<sequence length="576" mass="63551">MPIQAKRRERRSLGCRASADAISGGESGRGLISFMRGKISLGVGLGRARAALHLRPAGANRQGQRAQSCPSSGQASCRMGHGIGAQRIVRFEKAYNNGRNGEFTNNVESEGIRVASSDSDDQLTLLAERLPQLVWFTGPDGQHDYFNRRWYDLTGMTAEQCLGGGWKDAVHPDDRAHVDRRWAEALAAGDHYEAEYRLRNADGGYCWMLSRGLAHRGGDGRIERWFGTCTNIDAQKRAEVALTQLEEQHRLALEAANLGTWSIDLATGVTSFDTTTCTLMGLPPDRDRSMPLEEVFGLIHPDDRDLMRKRIAEATEPGADGYYELEYRLPLPEGNVRWIRARGKAYFVEEGSVRKAVRLSGVLNDNTRQHALEEAQQLLTRELNHRVKNLFAIANGMVSLTARTARDTKEMAAALRGRLGALARAHELVQPPSTDSHRTGSEVSMANLIHAVLAPFEESHRDHIRVEGPDLQVGSQATTGLALVFHELATNAAKHGCLSSPEGRLAVRWTTVGEEVQLDWAETGGPPIESLPTFEGFGNQLTQRSIAGQLGGTLEREWRREGLRIRMTFPLGRLSA</sequence>
<evidence type="ECO:0000313" key="19">
    <source>
        <dbReference type="EMBL" id="QFU15509.1"/>
    </source>
</evidence>
<keyword evidence="14" id="KW-0157">Chromophore</keyword>
<evidence type="ECO:0000259" key="17">
    <source>
        <dbReference type="PROSITE" id="PS50112"/>
    </source>
</evidence>
<keyword evidence="5" id="KW-0597">Phosphoprotein</keyword>
<dbReference type="GO" id="GO:0004673">
    <property type="term" value="F:protein histidine kinase activity"/>
    <property type="evidence" value="ECO:0007669"/>
    <property type="project" value="UniProtKB-EC"/>
</dbReference>
<dbReference type="InterPro" id="IPR035965">
    <property type="entry name" value="PAS-like_dom_sf"/>
</dbReference>
<evidence type="ECO:0000256" key="9">
    <source>
        <dbReference type="ARBA" id="ARBA00022679"/>
    </source>
</evidence>
<keyword evidence="12" id="KW-0418">Kinase</keyword>
<evidence type="ECO:0000256" key="16">
    <source>
        <dbReference type="ARBA" id="ARBA00023170"/>
    </source>
</evidence>
<feature type="domain" description="PAS" evidence="17">
    <location>
        <begin position="245"/>
        <end position="318"/>
    </location>
</feature>
<evidence type="ECO:0000256" key="10">
    <source>
        <dbReference type="ARBA" id="ARBA00022737"/>
    </source>
</evidence>
<keyword evidence="16" id="KW-0675">Receptor</keyword>
<dbReference type="GO" id="GO:0009881">
    <property type="term" value="F:photoreceptor activity"/>
    <property type="evidence" value="ECO:0007669"/>
    <property type="project" value="UniProtKB-KW"/>
</dbReference>
<reference evidence="19 20" key="1">
    <citation type="submission" date="2019-10" db="EMBL/GenBank/DDBJ databases">
        <title>Isolation, Identification of Microvirga thermotolerans HR1, a novel thermophilic bacterium and Comparative Genomics of the genus Microvirga.</title>
        <authorList>
            <person name="Li J."/>
            <person name="Zhang W."/>
            <person name="Lin M."/>
            <person name="Wang J."/>
        </authorList>
    </citation>
    <scope>NUCLEOTIDE SEQUENCE [LARGE SCALE GENOMIC DNA]</scope>
    <source>
        <strain evidence="19 20">HR1</strain>
    </source>
</reference>
<evidence type="ECO:0000256" key="15">
    <source>
        <dbReference type="ARBA" id="ARBA00023026"/>
    </source>
</evidence>
<keyword evidence="10" id="KW-0677">Repeat</keyword>
<evidence type="ECO:0000256" key="11">
    <source>
        <dbReference type="ARBA" id="ARBA00022741"/>
    </source>
</evidence>
<keyword evidence="15" id="KW-0843">Virulence</keyword>
<evidence type="ECO:0000256" key="1">
    <source>
        <dbReference type="ARBA" id="ARBA00000085"/>
    </source>
</evidence>
<dbReference type="SUPFAM" id="SSF55874">
    <property type="entry name" value="ATPase domain of HSP90 chaperone/DNA topoisomerase II/histidine kinase"/>
    <property type="match status" value="1"/>
</dbReference>
<dbReference type="PANTHER" id="PTHR41523:SF8">
    <property type="entry name" value="ETHYLENE RESPONSE SENSOR PROTEIN"/>
    <property type="match status" value="1"/>
</dbReference>
<dbReference type="InterPro" id="IPR036890">
    <property type="entry name" value="HATPase_C_sf"/>
</dbReference>
<dbReference type="GO" id="GO:0005524">
    <property type="term" value="F:ATP binding"/>
    <property type="evidence" value="ECO:0007669"/>
    <property type="project" value="UniProtKB-KW"/>
</dbReference>
<dbReference type="InterPro" id="IPR011102">
    <property type="entry name" value="Sig_transdc_His_kinase_HWE"/>
</dbReference>
<evidence type="ECO:0000256" key="7">
    <source>
        <dbReference type="ARBA" id="ARBA00022630"/>
    </source>
</evidence>
<name>A0A5P9JTN7_9HYPH</name>
<keyword evidence="20" id="KW-1185">Reference proteome</keyword>
<evidence type="ECO:0000256" key="2">
    <source>
        <dbReference type="ARBA" id="ARBA00012438"/>
    </source>
</evidence>
<keyword evidence="9" id="KW-0808">Transferase</keyword>
<evidence type="ECO:0000256" key="8">
    <source>
        <dbReference type="ARBA" id="ARBA00022643"/>
    </source>
</evidence>
<gene>
    <name evidence="19" type="ORF">GDR74_04350</name>
</gene>
<evidence type="ECO:0000256" key="14">
    <source>
        <dbReference type="ARBA" id="ARBA00022991"/>
    </source>
</evidence>
<feature type="domain" description="PAC" evidence="18">
    <location>
        <begin position="192"/>
        <end position="244"/>
    </location>
</feature>
<dbReference type="NCBIfam" id="TIGR00229">
    <property type="entry name" value="sensory_box"/>
    <property type="match status" value="1"/>
</dbReference>
<dbReference type="PANTHER" id="PTHR41523">
    <property type="entry name" value="TWO-COMPONENT SYSTEM SENSOR PROTEIN"/>
    <property type="match status" value="1"/>
</dbReference>
<evidence type="ECO:0000259" key="18">
    <source>
        <dbReference type="PROSITE" id="PS50113"/>
    </source>
</evidence>
<keyword evidence="8" id="KW-0288">FMN</keyword>
<evidence type="ECO:0000256" key="12">
    <source>
        <dbReference type="ARBA" id="ARBA00022777"/>
    </source>
</evidence>
<keyword evidence="11" id="KW-0547">Nucleotide-binding</keyword>
<evidence type="ECO:0000256" key="6">
    <source>
        <dbReference type="ARBA" id="ARBA00022606"/>
    </source>
</evidence>
<dbReference type="Pfam" id="PF08447">
    <property type="entry name" value="PAS_3"/>
    <property type="match status" value="2"/>
</dbReference>
<dbReference type="EC" id="2.7.13.3" evidence="2"/>
<dbReference type="SMART" id="SM00911">
    <property type="entry name" value="HWE_HK"/>
    <property type="match status" value="1"/>
</dbReference>